<keyword evidence="4" id="KW-1185">Reference proteome</keyword>
<dbReference type="GO" id="GO:0004407">
    <property type="term" value="F:histone deacetylase activity"/>
    <property type="evidence" value="ECO:0007669"/>
    <property type="project" value="TreeGrafter"/>
</dbReference>
<dbReference type="CDD" id="cd09998">
    <property type="entry name" value="HDAC_Hos3"/>
    <property type="match status" value="1"/>
</dbReference>
<feature type="compositionally biased region" description="Low complexity" evidence="1">
    <location>
        <begin position="593"/>
        <end position="608"/>
    </location>
</feature>
<organism evidence="3 4">
    <name type="scientific">Tricholomella constricta</name>
    <dbReference type="NCBI Taxonomy" id="117010"/>
    <lineage>
        <taxon>Eukaryota</taxon>
        <taxon>Fungi</taxon>
        <taxon>Dikarya</taxon>
        <taxon>Basidiomycota</taxon>
        <taxon>Agaricomycotina</taxon>
        <taxon>Agaricomycetes</taxon>
        <taxon>Agaricomycetidae</taxon>
        <taxon>Agaricales</taxon>
        <taxon>Tricholomatineae</taxon>
        <taxon>Lyophyllaceae</taxon>
        <taxon>Tricholomella</taxon>
    </lineage>
</organism>
<evidence type="ECO:0000256" key="1">
    <source>
        <dbReference type="SAM" id="MobiDB-lite"/>
    </source>
</evidence>
<proteinExistence type="predicted"/>
<sequence>MSTETASPSKRSAIFLQDACYQHQYIRSRDVSAIVERPERLRAVTVGLSAAIARLETAFHGTTSANMNVPLPPASEAEEEPLDPDDLAAVMGRMKIIPDSRPSPVSIVRSQASVDLLNDPAVKYIHGDVDGDVYLEDLKGWARDSWDKIRNGGSEIPEGLAQGDLYLCPESMDAIQGAVGTVCEAVDRVVASSRDTGGPSSAASATLPTQDPAVHRAFVAIRPPGHHCGEDTPSGFCFVNNVAIGAAHAHLKHGVNRVVILDIDLHHGNGTQSIVWQINEETYRQKLESDAGAPSPERPGLQVYYGSIHDILSYPCEDGKAGLIQAASVSLHKSHGQYIENVHLQEYTSEEHFWNTLYTQEYSKVLRKAEEFLDGTGGPGDDVMVFISCGMDACEHEYESMSRHNRKVPTGFYHRFARDVCALSDRYAQGRVVSVLEGGYSDRALISGAMAHLSGLVDMDAVVEEEWWSVENLSKIEKATKKRRGGRASVGTPGTTEPWLERTLELFNSLNSPGQAKQGTPASSRTLVPPSSMTLRQRKTRSAGASTSPTPSASPSPSPANASGLQRTGSDVQPKAPRSGGRGNVKAELMTPSSSTGTEGSTSSGSSEADLAVSAGLRKVPRVVLRLGPDPSLSAGS</sequence>
<evidence type="ECO:0000313" key="4">
    <source>
        <dbReference type="Proteomes" id="UP000565441"/>
    </source>
</evidence>
<dbReference type="InterPro" id="IPR023801">
    <property type="entry name" value="His_deacetylse_dom"/>
</dbReference>
<dbReference type="GO" id="GO:0010468">
    <property type="term" value="P:regulation of gene expression"/>
    <property type="evidence" value="ECO:0007669"/>
    <property type="project" value="UniProtKB-ARBA"/>
</dbReference>
<dbReference type="PRINTS" id="PR01270">
    <property type="entry name" value="HDASUPER"/>
</dbReference>
<evidence type="ECO:0000313" key="3">
    <source>
        <dbReference type="EMBL" id="KAF5377937.1"/>
    </source>
</evidence>
<accession>A0A8H5H757</accession>
<reference evidence="3 4" key="1">
    <citation type="journal article" date="2020" name="ISME J.">
        <title>Uncovering the hidden diversity of litter-decomposition mechanisms in mushroom-forming fungi.</title>
        <authorList>
            <person name="Floudas D."/>
            <person name="Bentzer J."/>
            <person name="Ahren D."/>
            <person name="Johansson T."/>
            <person name="Persson P."/>
            <person name="Tunlid A."/>
        </authorList>
    </citation>
    <scope>NUCLEOTIDE SEQUENCE [LARGE SCALE GENOMIC DNA]</scope>
    <source>
        <strain evidence="3 4">CBS 661.87</strain>
    </source>
</reference>
<comment type="caution">
    <text evidence="3">The sequence shown here is derived from an EMBL/GenBank/DDBJ whole genome shotgun (WGS) entry which is preliminary data.</text>
</comment>
<feature type="domain" description="Histone deacetylase" evidence="2">
    <location>
        <begin position="134"/>
        <end position="455"/>
    </location>
</feature>
<dbReference type="InterPro" id="IPR023696">
    <property type="entry name" value="Ureohydrolase_dom_sf"/>
</dbReference>
<feature type="region of interest" description="Disordered" evidence="1">
    <location>
        <begin position="479"/>
        <end position="637"/>
    </location>
</feature>
<dbReference type="Gene3D" id="3.40.800.20">
    <property type="entry name" value="Histone deacetylase domain"/>
    <property type="match status" value="1"/>
</dbReference>
<gene>
    <name evidence="3" type="ORF">D9615_006738</name>
</gene>
<dbReference type="InterPro" id="IPR053244">
    <property type="entry name" value="HDAC_HD_type_1"/>
</dbReference>
<dbReference type="PANTHER" id="PTHR47558">
    <property type="entry name" value="HISTONE DEACETYLASE HOS3"/>
    <property type="match status" value="1"/>
</dbReference>
<dbReference type="SUPFAM" id="SSF52768">
    <property type="entry name" value="Arginase/deacetylase"/>
    <property type="match status" value="1"/>
</dbReference>
<dbReference type="Proteomes" id="UP000565441">
    <property type="component" value="Unassembled WGS sequence"/>
</dbReference>
<dbReference type="GO" id="GO:0005634">
    <property type="term" value="C:nucleus"/>
    <property type="evidence" value="ECO:0007669"/>
    <property type="project" value="TreeGrafter"/>
</dbReference>
<dbReference type="AlphaFoldDB" id="A0A8H5H757"/>
<name>A0A8H5H757_9AGAR</name>
<dbReference type="InterPro" id="IPR037138">
    <property type="entry name" value="His_deacetylse_dom_sf"/>
</dbReference>
<evidence type="ECO:0000259" key="2">
    <source>
        <dbReference type="Pfam" id="PF00850"/>
    </source>
</evidence>
<dbReference type="InterPro" id="IPR000286">
    <property type="entry name" value="HDACs"/>
</dbReference>
<feature type="compositionally biased region" description="Low complexity" evidence="1">
    <location>
        <begin position="542"/>
        <end position="551"/>
    </location>
</feature>
<dbReference type="PANTHER" id="PTHR47558:SF1">
    <property type="entry name" value="HISTONE DEACETYLASE HOS3"/>
    <property type="match status" value="1"/>
</dbReference>
<feature type="compositionally biased region" description="Polar residues" evidence="1">
    <location>
        <begin position="506"/>
        <end position="535"/>
    </location>
</feature>
<protein>
    <recommendedName>
        <fullName evidence="2">Histone deacetylase domain-containing protein</fullName>
    </recommendedName>
</protein>
<dbReference type="Pfam" id="PF00850">
    <property type="entry name" value="Hist_deacetyl"/>
    <property type="match status" value="1"/>
</dbReference>
<dbReference type="EMBL" id="JAACJP010000022">
    <property type="protein sequence ID" value="KAF5377937.1"/>
    <property type="molecule type" value="Genomic_DNA"/>
</dbReference>
<dbReference type="OrthoDB" id="5232919at2759"/>